<reference evidence="1 2" key="1">
    <citation type="journal article" date="2007" name="Nature">
        <title>Evolution of genes and genomes on the Drosophila phylogeny.</title>
        <authorList>
            <consortium name="Drosophila 12 Genomes Consortium"/>
            <person name="Clark A.G."/>
            <person name="Eisen M.B."/>
            <person name="Smith D.R."/>
            <person name="Bergman C.M."/>
            <person name="Oliver B."/>
            <person name="Markow T.A."/>
            <person name="Kaufman T.C."/>
            <person name="Kellis M."/>
            <person name="Gelbart W."/>
            <person name="Iyer V.N."/>
            <person name="Pollard D.A."/>
            <person name="Sackton T.B."/>
            <person name="Larracuente A.M."/>
            <person name="Singh N.D."/>
            <person name="Abad J.P."/>
            <person name="Abt D.N."/>
            <person name="Adryan B."/>
            <person name="Aguade M."/>
            <person name="Akashi H."/>
            <person name="Anderson W.W."/>
            <person name="Aquadro C.F."/>
            <person name="Ardell D.H."/>
            <person name="Arguello R."/>
            <person name="Artieri C.G."/>
            <person name="Barbash D.A."/>
            <person name="Barker D."/>
            <person name="Barsanti P."/>
            <person name="Batterham P."/>
            <person name="Batzoglou S."/>
            <person name="Begun D."/>
            <person name="Bhutkar A."/>
            <person name="Blanco E."/>
            <person name="Bosak S.A."/>
            <person name="Bradley R.K."/>
            <person name="Brand A.D."/>
            <person name="Brent M.R."/>
            <person name="Brooks A.N."/>
            <person name="Brown R.H."/>
            <person name="Butlin R.K."/>
            <person name="Caggese C."/>
            <person name="Calvi B.R."/>
            <person name="Bernardo de Carvalho A."/>
            <person name="Caspi A."/>
            <person name="Castrezana S."/>
            <person name="Celniker S.E."/>
            <person name="Chang J.L."/>
            <person name="Chapple C."/>
            <person name="Chatterji S."/>
            <person name="Chinwalla A."/>
            <person name="Civetta A."/>
            <person name="Clifton S.W."/>
            <person name="Comeron J.M."/>
            <person name="Costello J.C."/>
            <person name="Coyne J.A."/>
            <person name="Daub J."/>
            <person name="David R.G."/>
            <person name="Delcher A.L."/>
            <person name="Delehaunty K."/>
            <person name="Do C.B."/>
            <person name="Ebling H."/>
            <person name="Edwards K."/>
            <person name="Eickbush T."/>
            <person name="Evans J.D."/>
            <person name="Filipski A."/>
            <person name="Findeiss S."/>
            <person name="Freyhult E."/>
            <person name="Fulton L."/>
            <person name="Fulton R."/>
            <person name="Garcia A.C."/>
            <person name="Gardiner A."/>
            <person name="Garfield D.A."/>
            <person name="Garvin B.E."/>
            <person name="Gibson G."/>
            <person name="Gilbert D."/>
            <person name="Gnerre S."/>
            <person name="Godfrey J."/>
            <person name="Good R."/>
            <person name="Gotea V."/>
            <person name="Gravely B."/>
            <person name="Greenberg A.J."/>
            <person name="Griffiths-Jones S."/>
            <person name="Gross S."/>
            <person name="Guigo R."/>
            <person name="Gustafson E.A."/>
            <person name="Haerty W."/>
            <person name="Hahn M.W."/>
            <person name="Halligan D.L."/>
            <person name="Halpern A.L."/>
            <person name="Halter G.M."/>
            <person name="Han M.V."/>
            <person name="Heger A."/>
            <person name="Hillier L."/>
            <person name="Hinrichs A.S."/>
            <person name="Holmes I."/>
            <person name="Hoskins R.A."/>
            <person name="Hubisz M.J."/>
            <person name="Hultmark D."/>
            <person name="Huntley M.A."/>
            <person name="Jaffe D.B."/>
            <person name="Jagadeeshan S."/>
            <person name="Jeck W.R."/>
            <person name="Johnson J."/>
            <person name="Jones C.D."/>
            <person name="Jordan W.C."/>
            <person name="Karpen G.H."/>
            <person name="Kataoka E."/>
            <person name="Keightley P.D."/>
            <person name="Kheradpour P."/>
            <person name="Kirkness E.F."/>
            <person name="Koerich L.B."/>
            <person name="Kristiansen K."/>
            <person name="Kudrna D."/>
            <person name="Kulathinal R.J."/>
            <person name="Kumar S."/>
            <person name="Kwok R."/>
            <person name="Lander E."/>
            <person name="Langley C.H."/>
            <person name="Lapoint R."/>
            <person name="Lazzaro B.P."/>
            <person name="Lee S.J."/>
            <person name="Levesque L."/>
            <person name="Li R."/>
            <person name="Lin C.F."/>
            <person name="Lin M.F."/>
            <person name="Lindblad-Toh K."/>
            <person name="Llopart A."/>
            <person name="Long M."/>
            <person name="Low L."/>
            <person name="Lozovsky E."/>
            <person name="Lu J."/>
            <person name="Luo M."/>
            <person name="Machado C.A."/>
            <person name="Makalowski W."/>
            <person name="Marzo M."/>
            <person name="Matsuda M."/>
            <person name="Matzkin L."/>
            <person name="McAllister B."/>
            <person name="McBride C.S."/>
            <person name="McKernan B."/>
            <person name="McKernan K."/>
            <person name="Mendez-Lago M."/>
            <person name="Minx P."/>
            <person name="Mollenhauer M.U."/>
            <person name="Montooth K."/>
            <person name="Mount S.M."/>
            <person name="Mu X."/>
            <person name="Myers E."/>
            <person name="Negre B."/>
            <person name="Newfeld S."/>
            <person name="Nielsen R."/>
            <person name="Noor M.A."/>
            <person name="O'Grady P."/>
            <person name="Pachter L."/>
            <person name="Papaceit M."/>
            <person name="Parisi M.J."/>
            <person name="Parisi M."/>
            <person name="Parts L."/>
            <person name="Pedersen J.S."/>
            <person name="Pesole G."/>
            <person name="Phillippy A.M."/>
            <person name="Ponting C.P."/>
            <person name="Pop M."/>
            <person name="Porcelli D."/>
            <person name="Powell J.R."/>
            <person name="Prohaska S."/>
            <person name="Pruitt K."/>
            <person name="Puig M."/>
            <person name="Quesneville H."/>
            <person name="Ram K.R."/>
            <person name="Rand D."/>
            <person name="Rasmussen M.D."/>
            <person name="Reed L.K."/>
            <person name="Reenan R."/>
            <person name="Reily A."/>
            <person name="Remington K.A."/>
            <person name="Rieger T.T."/>
            <person name="Ritchie M.G."/>
            <person name="Robin C."/>
            <person name="Rogers Y.H."/>
            <person name="Rohde C."/>
            <person name="Rozas J."/>
            <person name="Rubenfield M.J."/>
            <person name="Ruiz A."/>
            <person name="Russo S."/>
            <person name="Salzberg S.L."/>
            <person name="Sanchez-Gracia A."/>
            <person name="Saranga D.J."/>
            <person name="Sato H."/>
            <person name="Schaeffer S.W."/>
            <person name="Schatz M.C."/>
            <person name="Schlenke T."/>
            <person name="Schwartz R."/>
            <person name="Segarra C."/>
            <person name="Singh R.S."/>
            <person name="Sirot L."/>
            <person name="Sirota M."/>
            <person name="Sisneros N.B."/>
            <person name="Smith C.D."/>
            <person name="Smith T.F."/>
            <person name="Spieth J."/>
            <person name="Stage D.E."/>
            <person name="Stark A."/>
            <person name="Stephan W."/>
            <person name="Strausberg R.L."/>
            <person name="Strempel S."/>
            <person name="Sturgill D."/>
            <person name="Sutton G."/>
            <person name="Sutton G.G."/>
            <person name="Tao W."/>
            <person name="Teichmann S."/>
            <person name="Tobari Y.N."/>
            <person name="Tomimura Y."/>
            <person name="Tsolas J.M."/>
            <person name="Valente V.L."/>
            <person name="Venter E."/>
            <person name="Venter J.C."/>
            <person name="Vicario S."/>
            <person name="Vieira F.G."/>
            <person name="Vilella A.J."/>
            <person name="Villasante A."/>
            <person name="Walenz B."/>
            <person name="Wang J."/>
            <person name="Wasserman M."/>
            <person name="Watts T."/>
            <person name="Wilson D."/>
            <person name="Wilson R.K."/>
            <person name="Wing R.A."/>
            <person name="Wolfner M.F."/>
            <person name="Wong A."/>
            <person name="Wong G.K."/>
            <person name="Wu C.I."/>
            <person name="Wu G."/>
            <person name="Yamamoto D."/>
            <person name="Yang H.P."/>
            <person name="Yang S.P."/>
            <person name="Yorke J.A."/>
            <person name="Yoshida K."/>
            <person name="Zdobnov E."/>
            <person name="Zhang P."/>
            <person name="Zhang Y."/>
            <person name="Zimin A.V."/>
            <person name="Baldwin J."/>
            <person name="Abdouelleil A."/>
            <person name="Abdulkadir J."/>
            <person name="Abebe A."/>
            <person name="Abera B."/>
            <person name="Abreu J."/>
            <person name="Acer S.C."/>
            <person name="Aftuck L."/>
            <person name="Alexander A."/>
            <person name="An P."/>
            <person name="Anderson E."/>
            <person name="Anderson S."/>
            <person name="Arachi H."/>
            <person name="Azer M."/>
            <person name="Bachantsang P."/>
            <person name="Barry A."/>
            <person name="Bayul T."/>
            <person name="Berlin A."/>
            <person name="Bessette D."/>
            <person name="Bloom T."/>
            <person name="Blye J."/>
            <person name="Boguslavskiy L."/>
            <person name="Bonnet C."/>
            <person name="Boukhgalter B."/>
            <person name="Bourzgui I."/>
            <person name="Brown A."/>
            <person name="Cahill P."/>
            <person name="Channer S."/>
            <person name="Cheshatsang Y."/>
            <person name="Chuda L."/>
            <person name="Citroen M."/>
            <person name="Collymore A."/>
            <person name="Cooke P."/>
            <person name="Costello M."/>
            <person name="D'Aco K."/>
            <person name="Daza R."/>
            <person name="De Haan G."/>
            <person name="DeGray S."/>
            <person name="DeMaso C."/>
            <person name="Dhargay N."/>
            <person name="Dooley K."/>
            <person name="Dooley E."/>
            <person name="Doricent M."/>
            <person name="Dorje P."/>
            <person name="Dorjee K."/>
            <person name="Dupes A."/>
            <person name="Elong R."/>
            <person name="Falk J."/>
            <person name="Farina A."/>
            <person name="Faro S."/>
            <person name="Ferguson D."/>
            <person name="Fisher S."/>
            <person name="Foley C.D."/>
            <person name="Franke A."/>
            <person name="Friedrich D."/>
            <person name="Gadbois L."/>
            <person name="Gearin G."/>
            <person name="Gearin C.R."/>
            <person name="Giannoukos G."/>
            <person name="Goode T."/>
            <person name="Graham J."/>
            <person name="Grandbois E."/>
            <person name="Grewal S."/>
            <person name="Gyaltsen K."/>
            <person name="Hafez N."/>
            <person name="Hagos B."/>
            <person name="Hall J."/>
            <person name="Henson C."/>
            <person name="Hollinger A."/>
            <person name="Honan T."/>
            <person name="Huard M.D."/>
            <person name="Hughes L."/>
            <person name="Hurhula B."/>
            <person name="Husby M.E."/>
            <person name="Kamat A."/>
            <person name="Kanga B."/>
            <person name="Kashin S."/>
            <person name="Khazanovich D."/>
            <person name="Kisner P."/>
            <person name="Lance K."/>
            <person name="Lara M."/>
            <person name="Lee W."/>
            <person name="Lennon N."/>
            <person name="Letendre F."/>
            <person name="LeVine R."/>
            <person name="Lipovsky A."/>
            <person name="Liu X."/>
            <person name="Liu J."/>
            <person name="Liu S."/>
            <person name="Lokyitsang T."/>
            <person name="Lokyitsang Y."/>
            <person name="Lubonja R."/>
            <person name="Lui A."/>
            <person name="MacDonald P."/>
            <person name="Magnisalis V."/>
            <person name="Maru K."/>
            <person name="Matthews C."/>
            <person name="McCusker W."/>
            <person name="McDonough S."/>
            <person name="Mehta T."/>
            <person name="Meldrim J."/>
            <person name="Meneus L."/>
            <person name="Mihai O."/>
            <person name="Mihalev A."/>
            <person name="Mihova T."/>
            <person name="Mittelman R."/>
            <person name="Mlenga V."/>
            <person name="Montmayeur A."/>
            <person name="Mulrain L."/>
            <person name="Navidi A."/>
            <person name="Naylor J."/>
            <person name="Negash T."/>
            <person name="Nguyen T."/>
            <person name="Nguyen N."/>
            <person name="Nicol R."/>
            <person name="Norbu C."/>
            <person name="Norbu N."/>
            <person name="Novod N."/>
            <person name="O'Neill B."/>
            <person name="Osman S."/>
            <person name="Markiewicz E."/>
            <person name="Oyono O.L."/>
            <person name="Patti C."/>
            <person name="Phunkhang P."/>
            <person name="Pierre F."/>
            <person name="Priest M."/>
            <person name="Raghuraman S."/>
            <person name="Rege F."/>
            <person name="Reyes R."/>
            <person name="Rise C."/>
            <person name="Rogov P."/>
            <person name="Ross K."/>
            <person name="Ryan E."/>
            <person name="Settipalli S."/>
            <person name="Shea T."/>
            <person name="Sherpa N."/>
            <person name="Shi L."/>
            <person name="Shih D."/>
            <person name="Sparrow T."/>
            <person name="Spaulding J."/>
            <person name="Stalker J."/>
            <person name="Stange-Thomann N."/>
            <person name="Stavropoulos S."/>
            <person name="Stone C."/>
            <person name="Strader C."/>
            <person name="Tesfaye S."/>
            <person name="Thomson T."/>
            <person name="Thoulutsang Y."/>
            <person name="Thoulutsang D."/>
            <person name="Topham K."/>
            <person name="Topping I."/>
            <person name="Tsamla T."/>
            <person name="Vassiliev H."/>
            <person name="Vo A."/>
            <person name="Wangchuk T."/>
            <person name="Wangdi T."/>
            <person name="Weiand M."/>
            <person name="Wilkinson J."/>
            <person name="Wilson A."/>
            <person name="Yadav S."/>
            <person name="Young G."/>
            <person name="Yu Q."/>
            <person name="Zembek L."/>
            <person name="Zhong D."/>
            <person name="Zimmer A."/>
            <person name="Zwirko Z."/>
            <person name="Jaffe D.B."/>
            <person name="Alvarez P."/>
            <person name="Brockman W."/>
            <person name="Butler J."/>
            <person name="Chin C."/>
            <person name="Gnerre S."/>
            <person name="Grabherr M."/>
            <person name="Kleber M."/>
            <person name="Mauceli E."/>
            <person name="MacCallum I."/>
        </authorList>
    </citation>
    <scope>NUCLEOTIDE SEQUENCE [LARGE SCALE GENOMIC DNA]</scope>
    <source>
        <strain evidence="2">Tucson 15010-1051.87</strain>
    </source>
</reference>
<dbReference type="KEGG" id="dvi:6630993"/>
<dbReference type="HOGENOM" id="CLU_083431_0_0_1"/>
<sequence length="270" mass="30418">MAPTICFSEKTVLGVELRNGRRLRKMGVALANAKAAGVAQNSAVLRYAANGSVNSTGRWKRRRGVRMTPRLPQNARRVALGSTSAANGHVAEIISEQTKHLKRMELNYNKMRSQLVRTHSSSSSSNNKQFNIKTVLQPTTANNNCCNSNCSGCGNNKTATAKFCDHSSYMDEDDDNYEEKDRDYVFVREPIMQQQMQQEQQIPKYHPQNGLLSIALKTINLVQRNEILQNRLNQLQLETSKFIASVLANPENRHFREGISTNIESNVLRH</sequence>
<dbReference type="Proteomes" id="UP000008792">
    <property type="component" value="Unassembled WGS sequence"/>
</dbReference>
<keyword evidence="2" id="KW-1185">Reference proteome</keyword>
<proteinExistence type="predicted"/>
<dbReference type="OrthoDB" id="6374619at2759"/>
<evidence type="ECO:0000313" key="1">
    <source>
        <dbReference type="EMBL" id="EDW67015.2"/>
    </source>
</evidence>
<organism evidence="1 2">
    <name type="scientific">Drosophila virilis</name>
    <name type="common">Fruit fly</name>
    <dbReference type="NCBI Taxonomy" id="7244"/>
    <lineage>
        <taxon>Eukaryota</taxon>
        <taxon>Metazoa</taxon>
        <taxon>Ecdysozoa</taxon>
        <taxon>Arthropoda</taxon>
        <taxon>Hexapoda</taxon>
        <taxon>Insecta</taxon>
        <taxon>Pterygota</taxon>
        <taxon>Neoptera</taxon>
        <taxon>Endopterygota</taxon>
        <taxon>Diptera</taxon>
        <taxon>Brachycera</taxon>
        <taxon>Muscomorpha</taxon>
        <taxon>Ephydroidea</taxon>
        <taxon>Drosophilidae</taxon>
        <taxon>Drosophila</taxon>
    </lineage>
</organism>
<dbReference type="SMR" id="B4LYT8"/>
<protein>
    <submittedName>
        <fullName evidence="1">Uncharacterized protein</fullName>
    </submittedName>
</protein>
<name>B4LYT8_DROVI</name>
<dbReference type="EMBL" id="CH940650">
    <property type="protein sequence ID" value="EDW67015.2"/>
    <property type="molecule type" value="Genomic_DNA"/>
</dbReference>
<dbReference type="AlphaFoldDB" id="B4LYT8"/>
<evidence type="ECO:0000313" key="2">
    <source>
        <dbReference type="Proteomes" id="UP000008792"/>
    </source>
</evidence>
<gene>
    <name evidence="1" type="primary">Dvir\GJ23916</name>
    <name evidence="1" type="ORF">Dvir_GJ23916</name>
</gene>
<accession>B4LYT8</accession>
<dbReference type="STRING" id="7244.B4LYT8"/>
<dbReference type="FunCoup" id="B4LYT8">
    <property type="interactions" value="1"/>
</dbReference>
<dbReference type="InParanoid" id="B4LYT8"/>
<dbReference type="eggNOG" id="ENOG502SGXI">
    <property type="taxonomic scope" value="Eukaryota"/>
</dbReference>